<dbReference type="SUPFAM" id="SSF101941">
    <property type="entry name" value="NAC domain"/>
    <property type="match status" value="1"/>
</dbReference>
<proteinExistence type="predicted"/>
<dbReference type="InterPro" id="IPR036093">
    <property type="entry name" value="NAC_dom_sf"/>
</dbReference>
<dbReference type="PANTHER" id="PTHR31079">
    <property type="entry name" value="NAC DOMAIN-CONTAINING PROTEIN 73"/>
    <property type="match status" value="1"/>
</dbReference>
<comment type="caution">
    <text evidence="1">The sequence shown here is derived from an EMBL/GenBank/DDBJ whole genome shotgun (WGS) entry which is preliminary data.</text>
</comment>
<organism evidence="1 2">
    <name type="scientific">Tagetes erecta</name>
    <name type="common">African marigold</name>
    <dbReference type="NCBI Taxonomy" id="13708"/>
    <lineage>
        <taxon>Eukaryota</taxon>
        <taxon>Viridiplantae</taxon>
        <taxon>Streptophyta</taxon>
        <taxon>Embryophyta</taxon>
        <taxon>Tracheophyta</taxon>
        <taxon>Spermatophyta</taxon>
        <taxon>Magnoliopsida</taxon>
        <taxon>eudicotyledons</taxon>
        <taxon>Gunneridae</taxon>
        <taxon>Pentapetalae</taxon>
        <taxon>asterids</taxon>
        <taxon>campanulids</taxon>
        <taxon>Asterales</taxon>
        <taxon>Asteraceae</taxon>
        <taxon>Asteroideae</taxon>
        <taxon>Heliantheae alliance</taxon>
        <taxon>Tageteae</taxon>
        <taxon>Tagetes</taxon>
    </lineage>
</organism>
<sequence length="100" mass="10989">MEKTIGAVAGVGLLTVELLQERCPLNALDIGLKFKPTDVELLEHLAAKYGVRNGKPHPFIDEFIPTLDVDDGICCKHLENLLGEQTTYGLVGLTIYIRLV</sequence>
<dbReference type="PANTHER" id="PTHR31079:SF2">
    <property type="entry name" value="NAC DOMAIN CONTAINING PROTEIN 44-RELATED"/>
    <property type="match status" value="1"/>
</dbReference>
<dbReference type="GO" id="GO:0003700">
    <property type="term" value="F:DNA-binding transcription factor activity"/>
    <property type="evidence" value="ECO:0007669"/>
    <property type="project" value="InterPro"/>
</dbReference>
<protein>
    <submittedName>
        <fullName evidence="1">Uncharacterized protein</fullName>
    </submittedName>
</protein>
<evidence type="ECO:0000313" key="2">
    <source>
        <dbReference type="Proteomes" id="UP001229421"/>
    </source>
</evidence>
<evidence type="ECO:0000313" key="1">
    <source>
        <dbReference type="EMBL" id="KAK1407404.1"/>
    </source>
</evidence>
<dbReference type="InterPro" id="IPR044799">
    <property type="entry name" value="SOG1-like"/>
</dbReference>
<gene>
    <name evidence="1" type="ORF">QVD17_39020</name>
</gene>
<dbReference type="EMBL" id="JAUHHV010000011">
    <property type="protein sequence ID" value="KAK1407404.1"/>
    <property type="molecule type" value="Genomic_DNA"/>
</dbReference>
<dbReference type="AlphaFoldDB" id="A0AAD8NET1"/>
<dbReference type="GO" id="GO:0005634">
    <property type="term" value="C:nucleus"/>
    <property type="evidence" value="ECO:0007669"/>
    <property type="project" value="TreeGrafter"/>
</dbReference>
<dbReference type="GO" id="GO:0000976">
    <property type="term" value="F:transcription cis-regulatory region binding"/>
    <property type="evidence" value="ECO:0007669"/>
    <property type="project" value="TreeGrafter"/>
</dbReference>
<keyword evidence="2" id="KW-1185">Reference proteome</keyword>
<name>A0AAD8NET1_TARER</name>
<dbReference type="Proteomes" id="UP001229421">
    <property type="component" value="Unassembled WGS sequence"/>
</dbReference>
<accession>A0AAD8NET1</accession>
<reference evidence="1" key="1">
    <citation type="journal article" date="2023" name="bioRxiv">
        <title>Improved chromosome-level genome assembly for marigold (Tagetes erecta).</title>
        <authorList>
            <person name="Jiang F."/>
            <person name="Yuan L."/>
            <person name="Wang S."/>
            <person name="Wang H."/>
            <person name="Xu D."/>
            <person name="Wang A."/>
            <person name="Fan W."/>
        </authorList>
    </citation>
    <scope>NUCLEOTIDE SEQUENCE</scope>
    <source>
        <strain evidence="1">WSJ</strain>
        <tissue evidence="1">Leaf</tissue>
    </source>
</reference>